<sequence>MAPRFRSRITTGLLVAATVLPVPLAATAATASGGWATPVDRPPDLVRPQVSRPHVPPDTYAEEPPLAGSLAGAGRRHPGRPETTAHSAQRPDSDAVSARPEVPGRAENPEGLSDRPSHVPDEPSAQALRPERPPPPSGPDATEPSPSHTAPEPSDSATGVPDSPDLTSPPAGEGAELPPSPSAPSPPASDEAAEPSAQPPPEEHRDLSGRPVQSPYEPLSPPQSLTTPEQRSGSAPATRDNEPAATASPYALDAPASRVERVLPLGAGLAFTGLGLAFLGLRLRRR</sequence>
<evidence type="ECO:0000256" key="3">
    <source>
        <dbReference type="SAM" id="SignalP"/>
    </source>
</evidence>
<feature type="compositionally biased region" description="Pro residues" evidence="1">
    <location>
        <begin position="178"/>
        <end position="187"/>
    </location>
</feature>
<keyword evidence="2" id="KW-1133">Transmembrane helix</keyword>
<reference evidence="4" key="1">
    <citation type="submission" date="2021-10" db="EMBL/GenBank/DDBJ databases">
        <title>Streptomyces nigrumlapis sp.nov.,an antimicrobial producing actinobacterium isolated from Black Gobi rocks.</title>
        <authorList>
            <person name="Wen Y."/>
            <person name="Zhang W."/>
            <person name="Liu X.G."/>
        </authorList>
    </citation>
    <scope>NUCLEOTIDE SEQUENCE</scope>
    <source>
        <strain evidence="4">ST13-2-2</strain>
    </source>
</reference>
<feature type="transmembrane region" description="Helical" evidence="2">
    <location>
        <begin position="262"/>
        <end position="281"/>
    </location>
</feature>
<dbReference type="RefSeq" id="WP_248865207.1">
    <property type="nucleotide sequence ID" value="NZ_CP086322.1"/>
</dbReference>
<dbReference type="EMBL" id="CP086322">
    <property type="protein sequence ID" value="UQA94336.1"/>
    <property type="molecule type" value="Genomic_DNA"/>
</dbReference>
<feature type="compositionally biased region" description="Basic and acidic residues" evidence="1">
    <location>
        <begin position="102"/>
        <end position="121"/>
    </location>
</feature>
<keyword evidence="2" id="KW-0472">Membrane</keyword>
<feature type="region of interest" description="Disordered" evidence="1">
    <location>
        <begin position="29"/>
        <end position="255"/>
    </location>
</feature>
<feature type="compositionally biased region" description="Polar residues" evidence="1">
    <location>
        <begin position="222"/>
        <end position="235"/>
    </location>
</feature>
<protein>
    <submittedName>
        <fullName evidence="4">Uncharacterized protein</fullName>
    </submittedName>
</protein>
<name>A0ABY4MD91_9ACTN</name>
<gene>
    <name evidence="4" type="ORF">K9S39_22960</name>
</gene>
<dbReference type="Proteomes" id="UP000830115">
    <property type="component" value="Chromosome"/>
</dbReference>
<keyword evidence="2" id="KW-0812">Transmembrane</keyword>
<organism evidence="4 5">
    <name type="scientific">Streptomyces halobius</name>
    <dbReference type="NCBI Taxonomy" id="2879846"/>
    <lineage>
        <taxon>Bacteria</taxon>
        <taxon>Bacillati</taxon>
        <taxon>Actinomycetota</taxon>
        <taxon>Actinomycetes</taxon>
        <taxon>Kitasatosporales</taxon>
        <taxon>Streptomycetaceae</taxon>
        <taxon>Streptomyces</taxon>
    </lineage>
</organism>
<feature type="compositionally biased region" description="Low complexity" evidence="1">
    <location>
        <begin position="29"/>
        <end position="38"/>
    </location>
</feature>
<proteinExistence type="predicted"/>
<evidence type="ECO:0000313" key="5">
    <source>
        <dbReference type="Proteomes" id="UP000830115"/>
    </source>
</evidence>
<accession>A0ABY4MD91</accession>
<evidence type="ECO:0000313" key="4">
    <source>
        <dbReference type="EMBL" id="UQA94336.1"/>
    </source>
</evidence>
<feature type="signal peptide" evidence="3">
    <location>
        <begin position="1"/>
        <end position="28"/>
    </location>
</feature>
<feature type="chain" id="PRO_5046839928" evidence="3">
    <location>
        <begin position="29"/>
        <end position="286"/>
    </location>
</feature>
<evidence type="ECO:0000256" key="1">
    <source>
        <dbReference type="SAM" id="MobiDB-lite"/>
    </source>
</evidence>
<keyword evidence="3" id="KW-0732">Signal</keyword>
<evidence type="ECO:0000256" key="2">
    <source>
        <dbReference type="SAM" id="Phobius"/>
    </source>
</evidence>
<keyword evidence="5" id="KW-1185">Reference proteome</keyword>